<dbReference type="GO" id="GO:0032259">
    <property type="term" value="P:methylation"/>
    <property type="evidence" value="ECO:0007669"/>
    <property type="project" value="InterPro"/>
</dbReference>
<dbReference type="InterPro" id="IPR003356">
    <property type="entry name" value="DNA_methylase_A-5"/>
</dbReference>
<dbReference type="GO" id="GO:0008170">
    <property type="term" value="F:N-methyltransferase activity"/>
    <property type="evidence" value="ECO:0007669"/>
    <property type="project" value="InterPro"/>
</dbReference>
<comment type="caution">
    <text evidence="3">The sequence shown here is derived from an EMBL/GenBank/DDBJ whole genome shotgun (WGS) entry which is preliminary data.</text>
</comment>
<accession>X1BK27</accession>
<evidence type="ECO:0000256" key="1">
    <source>
        <dbReference type="ARBA" id="ARBA00022747"/>
    </source>
</evidence>
<dbReference type="AlphaFoldDB" id="X1BK27"/>
<dbReference type="SUPFAM" id="SSF53335">
    <property type="entry name" value="S-adenosyl-L-methionine-dependent methyltransferases"/>
    <property type="match status" value="1"/>
</dbReference>
<dbReference type="Gene3D" id="3.40.50.150">
    <property type="entry name" value="Vaccinia Virus protein VP39"/>
    <property type="match status" value="1"/>
</dbReference>
<evidence type="ECO:0000259" key="2">
    <source>
        <dbReference type="Pfam" id="PF02384"/>
    </source>
</evidence>
<proteinExistence type="predicted"/>
<keyword evidence="1" id="KW-0680">Restriction system</keyword>
<feature type="non-terminal residue" evidence="3">
    <location>
        <position position="269"/>
    </location>
</feature>
<organism evidence="3">
    <name type="scientific">marine sediment metagenome</name>
    <dbReference type="NCBI Taxonomy" id="412755"/>
    <lineage>
        <taxon>unclassified sequences</taxon>
        <taxon>metagenomes</taxon>
        <taxon>ecological metagenomes</taxon>
    </lineage>
</organism>
<evidence type="ECO:0000313" key="3">
    <source>
        <dbReference type="EMBL" id="GAG96269.1"/>
    </source>
</evidence>
<protein>
    <recommendedName>
        <fullName evidence="2">DNA methylase adenine-specific domain-containing protein</fullName>
    </recommendedName>
</protein>
<dbReference type="GO" id="GO:0003677">
    <property type="term" value="F:DNA binding"/>
    <property type="evidence" value="ECO:0007669"/>
    <property type="project" value="InterPro"/>
</dbReference>
<reference evidence="3" key="1">
    <citation type="journal article" date="2014" name="Front. Microbiol.">
        <title>High frequency of phylogenetically diverse reductive dehalogenase-homologous genes in deep subseafloor sedimentary metagenomes.</title>
        <authorList>
            <person name="Kawai M."/>
            <person name="Futagami T."/>
            <person name="Toyoda A."/>
            <person name="Takaki Y."/>
            <person name="Nishi S."/>
            <person name="Hori S."/>
            <person name="Arai W."/>
            <person name="Tsubouchi T."/>
            <person name="Morono Y."/>
            <person name="Uchiyama I."/>
            <person name="Ito T."/>
            <person name="Fujiyama A."/>
            <person name="Inagaki F."/>
            <person name="Takami H."/>
        </authorList>
    </citation>
    <scope>NUCLEOTIDE SEQUENCE</scope>
    <source>
        <strain evidence="3">Expedition CK06-06</strain>
    </source>
</reference>
<dbReference type="InterPro" id="IPR002052">
    <property type="entry name" value="DNA_methylase_N6_adenine_CS"/>
</dbReference>
<feature type="domain" description="DNA methylase adenine-specific" evidence="2">
    <location>
        <begin position="2"/>
        <end position="237"/>
    </location>
</feature>
<dbReference type="PRINTS" id="PR00507">
    <property type="entry name" value="N12N6MTFRASE"/>
</dbReference>
<feature type="non-terminal residue" evidence="3">
    <location>
        <position position="1"/>
    </location>
</feature>
<dbReference type="GO" id="GO:0009307">
    <property type="term" value="P:DNA restriction-modification system"/>
    <property type="evidence" value="ECO:0007669"/>
    <property type="project" value="UniProtKB-KW"/>
</dbReference>
<gene>
    <name evidence="3" type="ORF">S01H4_51042</name>
</gene>
<dbReference type="InterPro" id="IPR052916">
    <property type="entry name" value="Type-I_RE_MTase_Subunit"/>
</dbReference>
<dbReference type="Pfam" id="PF02384">
    <property type="entry name" value="N6_Mtase"/>
    <property type="match status" value="1"/>
</dbReference>
<dbReference type="PROSITE" id="PS00092">
    <property type="entry name" value="N6_MTASE"/>
    <property type="match status" value="1"/>
</dbReference>
<name>X1BK27_9ZZZZ</name>
<dbReference type="PANTHER" id="PTHR42998:SF1">
    <property type="entry name" value="TYPE I RESTRICTION ENZYME HINDI METHYLASE SUBUNIT"/>
    <property type="match status" value="1"/>
</dbReference>
<dbReference type="InterPro" id="IPR029063">
    <property type="entry name" value="SAM-dependent_MTases_sf"/>
</dbReference>
<dbReference type="EMBL" id="BART01029032">
    <property type="protein sequence ID" value="GAG96269.1"/>
    <property type="molecule type" value="Genomic_DNA"/>
</dbReference>
<dbReference type="PANTHER" id="PTHR42998">
    <property type="entry name" value="TYPE I RESTRICTION ENZYME HINDVIIP M PROTEIN-RELATED"/>
    <property type="match status" value="1"/>
</dbReference>
<sequence length="269" mass="30931">EEDSKILDPACGHGGFLFETKDLLWSKIDNEQKKVKIISNLHGIDKDLFLARICKLYLEILSSGKSNVFCEDSLDPINYRDQAKKIIKNNYFDSILTNPPFGAKIPINNKELLNEYEFGHIWKNIDGNWQKQEKIVKQQPPQILFIERCVQLLKNGGKLGIVLPEGIFGNPSDRYIWDFLKSNGKILGIVSLDQNTFQPYTCNKTSILFFQKLKDIPDDYKIDFAIINNVGHDKDGKTQYVLNKDGTKKLDKDKNPIINDDLIELHMKL</sequence>